<name>A0A9Q0BUX5_9MUSC</name>
<organism evidence="1 2">
    <name type="scientific">Drosophila gunungcola</name>
    <name type="common">fruit fly</name>
    <dbReference type="NCBI Taxonomy" id="103775"/>
    <lineage>
        <taxon>Eukaryota</taxon>
        <taxon>Metazoa</taxon>
        <taxon>Ecdysozoa</taxon>
        <taxon>Arthropoda</taxon>
        <taxon>Hexapoda</taxon>
        <taxon>Insecta</taxon>
        <taxon>Pterygota</taxon>
        <taxon>Neoptera</taxon>
        <taxon>Endopterygota</taxon>
        <taxon>Diptera</taxon>
        <taxon>Brachycera</taxon>
        <taxon>Muscomorpha</taxon>
        <taxon>Ephydroidea</taxon>
        <taxon>Drosophilidae</taxon>
        <taxon>Drosophila</taxon>
        <taxon>Sophophora</taxon>
    </lineage>
</organism>
<keyword evidence="2" id="KW-1185">Reference proteome</keyword>
<gene>
    <name evidence="1" type="ORF">M5D96_001669</name>
</gene>
<accession>A0A9Q0BUX5</accession>
<evidence type="ECO:0000313" key="2">
    <source>
        <dbReference type="Proteomes" id="UP001059596"/>
    </source>
</evidence>
<evidence type="ECO:0000313" key="1">
    <source>
        <dbReference type="EMBL" id="KAI8045487.1"/>
    </source>
</evidence>
<dbReference type="AlphaFoldDB" id="A0A9Q0BUX5"/>
<protein>
    <submittedName>
        <fullName evidence="1">Uncharacterized protein</fullName>
    </submittedName>
</protein>
<comment type="caution">
    <text evidence="1">The sequence shown here is derived from an EMBL/GenBank/DDBJ whole genome shotgun (WGS) entry which is preliminary data.</text>
</comment>
<proteinExistence type="predicted"/>
<reference evidence="1" key="1">
    <citation type="journal article" date="2023" name="Genome Biol. Evol.">
        <title>Long-read-based Genome Assembly of Drosophila gunungcola Reveals Fewer Chemosensory Genes in Flower-breeding Species.</title>
        <authorList>
            <person name="Negi A."/>
            <person name="Liao B.Y."/>
            <person name="Yeh S.D."/>
        </authorList>
    </citation>
    <scope>NUCLEOTIDE SEQUENCE</scope>
    <source>
        <strain evidence="1">Sukarami</strain>
    </source>
</reference>
<dbReference type="Proteomes" id="UP001059596">
    <property type="component" value="Chromosome 3R"/>
</dbReference>
<dbReference type="Gene3D" id="3.40.30.10">
    <property type="entry name" value="Glutaredoxin"/>
    <property type="match status" value="1"/>
</dbReference>
<dbReference type="EMBL" id="JAMKOV010000001">
    <property type="protein sequence ID" value="KAI8045487.1"/>
    <property type="molecule type" value="Genomic_DNA"/>
</dbReference>
<sequence>MALVRTLSIDNNFIPWLLWRPARKAGESPPDNFTFDGPQVVAFHFVANWHGDNLNKWKTLIDKVAQQFAGRVLFGLRDISSIAQFNSNLNPEDFGSYRKGLPPRIYGKDCEGRVYEMHKLFSAKYLIEFCDQLLKEQLFQAVVVGPTAAQDSAPRNYFELREQC</sequence>